<dbReference type="Gene3D" id="1.25.40.20">
    <property type="entry name" value="Ankyrin repeat-containing domain"/>
    <property type="match status" value="1"/>
</dbReference>
<comment type="subcellular location">
    <subcellularLocation>
        <location evidence="1">Membrane</location>
        <topology evidence="1">Multi-pass membrane protein</topology>
    </subcellularLocation>
</comment>
<feature type="domain" description="Transient receptor ion channel" evidence="17">
    <location>
        <begin position="699"/>
        <end position="762"/>
    </location>
</feature>
<feature type="transmembrane region" description="Helical" evidence="16">
    <location>
        <begin position="305"/>
        <end position="325"/>
    </location>
</feature>
<feature type="repeat" description="ANK" evidence="14">
    <location>
        <begin position="664"/>
        <end position="696"/>
    </location>
</feature>
<evidence type="ECO:0000256" key="15">
    <source>
        <dbReference type="SAM" id="MobiDB-lite"/>
    </source>
</evidence>
<feature type="transmembrane region" description="Helical" evidence="16">
    <location>
        <begin position="172"/>
        <end position="197"/>
    </location>
</feature>
<dbReference type="PROSITE" id="PS50088">
    <property type="entry name" value="ANK_REPEAT"/>
    <property type="match status" value="1"/>
</dbReference>
<evidence type="ECO:0000256" key="11">
    <source>
        <dbReference type="ARBA" id="ARBA00023170"/>
    </source>
</evidence>
<evidence type="ECO:0000256" key="10">
    <source>
        <dbReference type="ARBA" id="ARBA00023136"/>
    </source>
</evidence>
<dbReference type="GO" id="GO:0005549">
    <property type="term" value="F:odorant binding"/>
    <property type="evidence" value="ECO:0007669"/>
    <property type="project" value="InterPro"/>
</dbReference>
<feature type="transmembrane region" description="Helical" evidence="16">
    <location>
        <begin position="111"/>
        <end position="130"/>
    </location>
</feature>
<dbReference type="PROSITE" id="PS50297">
    <property type="entry name" value="ANK_REP_REGION"/>
    <property type="match status" value="1"/>
</dbReference>
<dbReference type="PANTHER" id="PTHR10117:SF54">
    <property type="entry name" value="TRANSIENT RECEPTOR POTENTIAL-GAMMA PROTEIN"/>
    <property type="match status" value="1"/>
</dbReference>
<protein>
    <recommendedName>
        <fullName evidence="17">Transient receptor ion channel domain-containing protein</fullName>
    </recommendedName>
</protein>
<dbReference type="PRINTS" id="PR01097">
    <property type="entry name" value="TRNSRECEPTRP"/>
</dbReference>
<dbReference type="SUPFAM" id="SSF48403">
    <property type="entry name" value="Ankyrin repeat"/>
    <property type="match status" value="1"/>
</dbReference>
<dbReference type="SMART" id="SM01420">
    <property type="entry name" value="TRP_2"/>
    <property type="match status" value="1"/>
</dbReference>
<dbReference type="GO" id="GO:0007165">
    <property type="term" value="P:signal transduction"/>
    <property type="evidence" value="ECO:0007669"/>
    <property type="project" value="UniProtKB-KW"/>
</dbReference>
<dbReference type="GO" id="GO:0070679">
    <property type="term" value="F:inositol 1,4,5 trisphosphate binding"/>
    <property type="evidence" value="ECO:0007669"/>
    <property type="project" value="TreeGrafter"/>
</dbReference>
<dbReference type="EMBL" id="JACKWZ010000112">
    <property type="protein sequence ID" value="KAF9415388.1"/>
    <property type="molecule type" value="Genomic_DNA"/>
</dbReference>
<name>A0A835L9G1_SPOEX</name>
<evidence type="ECO:0000256" key="12">
    <source>
        <dbReference type="ARBA" id="ARBA00023224"/>
    </source>
</evidence>
<keyword evidence="7 16" id="KW-1133">Transmembrane helix</keyword>
<dbReference type="GO" id="GO:0015279">
    <property type="term" value="F:store-operated calcium channel activity"/>
    <property type="evidence" value="ECO:0007669"/>
    <property type="project" value="TreeGrafter"/>
</dbReference>
<keyword evidence="19" id="KW-1185">Reference proteome</keyword>
<keyword evidence="3" id="KW-0716">Sensory transduction</keyword>
<dbReference type="PANTHER" id="PTHR10117">
    <property type="entry name" value="TRANSIENT RECEPTOR POTENTIAL CHANNEL"/>
    <property type="match status" value="1"/>
</dbReference>
<evidence type="ECO:0000256" key="3">
    <source>
        <dbReference type="ARBA" id="ARBA00022606"/>
    </source>
</evidence>
<feature type="transmembrane region" description="Helical" evidence="16">
    <location>
        <begin position="995"/>
        <end position="1015"/>
    </location>
</feature>
<dbReference type="Pfam" id="PF08344">
    <property type="entry name" value="TRP_2"/>
    <property type="match status" value="1"/>
</dbReference>
<evidence type="ECO:0000256" key="7">
    <source>
        <dbReference type="ARBA" id="ARBA00022989"/>
    </source>
</evidence>
<dbReference type="GO" id="GO:0051480">
    <property type="term" value="P:regulation of cytosolic calcium ion concentration"/>
    <property type="evidence" value="ECO:0007669"/>
    <property type="project" value="TreeGrafter"/>
</dbReference>
<feature type="transmembrane region" description="Helical" evidence="16">
    <location>
        <begin position="851"/>
        <end position="872"/>
    </location>
</feature>
<dbReference type="InterPro" id="IPR004117">
    <property type="entry name" value="7tm6_olfct_rcpt"/>
</dbReference>
<dbReference type="GO" id="GO:0005886">
    <property type="term" value="C:plasma membrane"/>
    <property type="evidence" value="ECO:0007669"/>
    <property type="project" value="TreeGrafter"/>
</dbReference>
<evidence type="ECO:0000313" key="19">
    <source>
        <dbReference type="Proteomes" id="UP000648187"/>
    </source>
</evidence>
<dbReference type="Pfam" id="PF02949">
    <property type="entry name" value="7tm_6"/>
    <property type="match status" value="1"/>
</dbReference>
<feature type="compositionally biased region" description="Basic and acidic residues" evidence="15">
    <location>
        <begin position="434"/>
        <end position="458"/>
    </location>
</feature>
<reference evidence="18" key="1">
    <citation type="submission" date="2020-08" db="EMBL/GenBank/DDBJ databases">
        <title>Spodoptera exigua strain:BAW_Kor-Di-RS1 Genome sequencing and assembly.</title>
        <authorList>
            <person name="Kim J."/>
            <person name="Nam H.Y."/>
            <person name="Kwon M."/>
            <person name="Choi J.H."/>
            <person name="Cho S.R."/>
            <person name="Kim G.-H."/>
        </authorList>
    </citation>
    <scope>NUCLEOTIDE SEQUENCE</scope>
    <source>
        <strain evidence="18">BAW_Kor-Di-RS1</strain>
        <tissue evidence="18">Whole-body</tissue>
    </source>
</reference>
<feature type="region of interest" description="Disordered" evidence="15">
    <location>
        <begin position="412"/>
        <end position="474"/>
    </location>
</feature>
<keyword evidence="9" id="KW-0406">Ion transport</keyword>
<feature type="transmembrane region" description="Helical" evidence="16">
    <location>
        <begin position="1090"/>
        <end position="1109"/>
    </location>
</feature>
<evidence type="ECO:0000259" key="17">
    <source>
        <dbReference type="SMART" id="SM01420"/>
    </source>
</evidence>
<gene>
    <name evidence="18" type="ORF">HW555_006978</name>
</gene>
<feature type="transmembrane region" description="Helical" evidence="16">
    <location>
        <begin position="887"/>
        <end position="904"/>
    </location>
</feature>
<keyword evidence="11" id="KW-0675">Receptor</keyword>
<feature type="transmembrane region" description="Helical" evidence="16">
    <location>
        <begin position="75"/>
        <end position="99"/>
    </location>
</feature>
<accession>A0A835L9G1</accession>
<dbReference type="GO" id="GO:0004984">
    <property type="term" value="F:olfactory receptor activity"/>
    <property type="evidence" value="ECO:0007669"/>
    <property type="project" value="InterPro"/>
</dbReference>
<dbReference type="InterPro" id="IPR013555">
    <property type="entry name" value="TRP_dom"/>
</dbReference>
<sequence length="1287" mass="147265">MSFTLYLRPPSFIRAKVSVTLSTDKGSLAKMSESTIEQAKREIDESLVLSAFCMRRIGLSFQDPKSASAYLRQKLMFIASVCGICYHVFSEIAFIGLTLSNSPRVEDVVPLFHTFGYGALSIAKVFVLWYKKDVFRQLLNELAGIWPMPPLEEEALIIKNKSLAALRITHRWYFFMNVSGVWFYNLTPIAIYLFALIQGKNDKIGYVWHSWYPFDKHQTVAHVAVYLFEIFAGQTCVWIMVSTDLLFSAMASHISILLRLLKRRLESVGTADNEHYGEILANIKLHQRLITYCNDLENAFSLSNFVNIMLSSVNICCVVFVIVLLEPFMAISNKLFLGSALIQIGMLCWYADDIFHANADVAAAAYNSGWYRTNPRCRRALLFLIQRSVEHKNIIRYPDEILLESPKTDSIENQTLPSLPRHEEKSRKSQNSKVMDRSDHPHYSKDKDRNAPRSDQQHPSKYHHQRKAYSVPKFSHHKTFGSVRAMSYNVMDQKTSTLQFRRSINPLEPMNNELAAFKAKMLKSSSKIHEKLINSPKSSRRDVNICTEEFIRLPKLQPNEAEFLKLVSKDDVDGAKNFLNKHHGLNVNCTNFQGMSALQMAVQNRSQAMVEFLLGLPNVEISDSVLQAIRCNNIKILVRLLEAQQKISPGLEYAGATHSADFPAHVTPLILAAQLGHYEIVSLLIERGHTITRPHKINCPCGCCRNCCMNEDPLHESSVRLSVFRAIASPVYLVHICADPILAAFRLAAELADNAAAHRQLAAAYLQVADDVSAFAVDLIGCCRTSEEVEFVLKQTTGCLGRRHFVLPRLIMAVDYKQKEFVAHPNTQQVLESYWLGDWHAWRSKSLLSKAILVLSRVFITPFILLVCMVAPRHRLVSYWQIPLNKLITHVAAYFVFLALVFYISNQDKYNQKRGPPNTGAAHLYVCGYAWSALRMIVMQGPNRYFSKMWNWTELIMLTLFFMTFVFWILAAIDVAGYNDDELDRKYWNQHDPTLLAEGTFCLATIIAFFRLMFLCQLNYHLGPLQVSLGKMTIDIYKYIIIFAIIISAFTAGLARFYQYYDGMVYEDEFGMKTVQVASFTSLTDTLNTLFWALFCMAPLESADVVLENTRDPKSMDKMHENRHGYTERIGYFCFGCFEVISVIVVLNMLIATMSNTFQRVNDNVDIEWTFGKTEVYIDYMLQTTLPSPFNLIPTASGVGNVMEWFRVRFTRPPGSYARWSPSYCCYIERDVEANVQKEYPALMSVLVQRYFRDKDNSMIHTHRMEYEVAALRRNVASIRVPRSHIP</sequence>
<evidence type="ECO:0000256" key="6">
    <source>
        <dbReference type="ARBA" id="ARBA00022737"/>
    </source>
</evidence>
<keyword evidence="8 14" id="KW-0040">ANK repeat</keyword>
<keyword evidence="10 16" id="KW-0472">Membrane</keyword>
<keyword evidence="6" id="KW-0677">Repeat</keyword>
<keyword evidence="12" id="KW-0807">Transducer</keyword>
<proteinExistence type="predicted"/>
<keyword evidence="4 16" id="KW-0812">Transmembrane</keyword>
<evidence type="ECO:0000256" key="9">
    <source>
        <dbReference type="ARBA" id="ARBA00023065"/>
    </source>
</evidence>
<dbReference type="Proteomes" id="UP000648187">
    <property type="component" value="Unassembled WGS sequence"/>
</dbReference>
<dbReference type="GO" id="GO:0034703">
    <property type="term" value="C:cation channel complex"/>
    <property type="evidence" value="ECO:0007669"/>
    <property type="project" value="UniProtKB-ARBA"/>
</dbReference>
<evidence type="ECO:0000313" key="18">
    <source>
        <dbReference type="EMBL" id="KAF9415388.1"/>
    </source>
</evidence>
<evidence type="ECO:0000256" key="2">
    <source>
        <dbReference type="ARBA" id="ARBA00022448"/>
    </source>
</evidence>
<dbReference type="InterPro" id="IPR002153">
    <property type="entry name" value="TRPC_channel"/>
</dbReference>
<evidence type="ECO:0000256" key="4">
    <source>
        <dbReference type="ARBA" id="ARBA00022692"/>
    </source>
</evidence>
<evidence type="ECO:0000256" key="5">
    <source>
        <dbReference type="ARBA" id="ARBA00022725"/>
    </source>
</evidence>
<evidence type="ECO:0000256" key="8">
    <source>
        <dbReference type="ARBA" id="ARBA00023043"/>
    </source>
</evidence>
<keyword evidence="5" id="KW-0552">Olfaction</keyword>
<dbReference type="InterPro" id="IPR005821">
    <property type="entry name" value="Ion_trans_dom"/>
</dbReference>
<keyword evidence="13" id="KW-0407">Ion channel</keyword>
<evidence type="ECO:0000256" key="13">
    <source>
        <dbReference type="ARBA" id="ARBA00023303"/>
    </source>
</evidence>
<dbReference type="InterPro" id="IPR036770">
    <property type="entry name" value="Ankyrin_rpt-contain_sf"/>
</dbReference>
<feature type="transmembrane region" description="Helical" evidence="16">
    <location>
        <begin position="955"/>
        <end position="975"/>
    </location>
</feature>
<keyword evidence="2" id="KW-0813">Transport</keyword>
<comment type="caution">
    <text evidence="18">The sequence shown here is derived from an EMBL/GenBank/DDBJ whole genome shotgun (WGS) entry which is preliminary data.</text>
</comment>
<feature type="transmembrane region" description="Helical" evidence="16">
    <location>
        <begin position="1036"/>
        <end position="1058"/>
    </location>
</feature>
<evidence type="ECO:0000256" key="16">
    <source>
        <dbReference type="SAM" id="Phobius"/>
    </source>
</evidence>
<evidence type="ECO:0000256" key="14">
    <source>
        <dbReference type="PROSITE-ProRule" id="PRU00023"/>
    </source>
</evidence>
<organism evidence="18 19">
    <name type="scientific">Spodoptera exigua</name>
    <name type="common">Beet armyworm</name>
    <name type="synonym">Noctua fulgens</name>
    <dbReference type="NCBI Taxonomy" id="7107"/>
    <lineage>
        <taxon>Eukaryota</taxon>
        <taxon>Metazoa</taxon>
        <taxon>Ecdysozoa</taxon>
        <taxon>Arthropoda</taxon>
        <taxon>Hexapoda</taxon>
        <taxon>Insecta</taxon>
        <taxon>Pterygota</taxon>
        <taxon>Neoptera</taxon>
        <taxon>Endopterygota</taxon>
        <taxon>Lepidoptera</taxon>
        <taxon>Glossata</taxon>
        <taxon>Ditrysia</taxon>
        <taxon>Noctuoidea</taxon>
        <taxon>Noctuidae</taxon>
        <taxon>Amphipyrinae</taxon>
        <taxon>Spodoptera</taxon>
    </lineage>
</organism>
<dbReference type="Pfam" id="PF00023">
    <property type="entry name" value="Ank"/>
    <property type="match status" value="1"/>
</dbReference>
<feature type="transmembrane region" description="Helical" evidence="16">
    <location>
        <begin position="1130"/>
        <end position="1151"/>
    </location>
</feature>
<dbReference type="SMART" id="SM00248">
    <property type="entry name" value="ANK"/>
    <property type="match status" value="2"/>
</dbReference>
<dbReference type="InterPro" id="IPR002110">
    <property type="entry name" value="Ankyrin_rpt"/>
</dbReference>
<evidence type="ECO:0000256" key="1">
    <source>
        <dbReference type="ARBA" id="ARBA00004141"/>
    </source>
</evidence>
<dbReference type="Pfam" id="PF00520">
    <property type="entry name" value="Ion_trans"/>
    <property type="match status" value="1"/>
</dbReference>